<reference evidence="2" key="1">
    <citation type="journal article" date="2017" name="Nat. Ecol. Evol.">
        <title>Genome expansion and lineage-specific genetic innovations in the forest pathogenic fungi Armillaria.</title>
        <authorList>
            <person name="Sipos G."/>
            <person name="Prasanna A.N."/>
            <person name="Walter M.C."/>
            <person name="O'Connor E."/>
            <person name="Balint B."/>
            <person name="Krizsan K."/>
            <person name="Kiss B."/>
            <person name="Hess J."/>
            <person name="Varga T."/>
            <person name="Slot J."/>
            <person name="Riley R."/>
            <person name="Boka B."/>
            <person name="Rigling D."/>
            <person name="Barry K."/>
            <person name="Lee J."/>
            <person name="Mihaltcheva S."/>
            <person name="LaButti K."/>
            <person name="Lipzen A."/>
            <person name="Waldron R."/>
            <person name="Moloney N.M."/>
            <person name="Sperisen C."/>
            <person name="Kredics L."/>
            <person name="Vagvoelgyi C."/>
            <person name="Patrignani A."/>
            <person name="Fitzpatrick D."/>
            <person name="Nagy I."/>
            <person name="Doyle S."/>
            <person name="Anderson J.B."/>
            <person name="Grigoriev I.V."/>
            <person name="Gueldener U."/>
            <person name="Muensterkoetter M."/>
            <person name="Nagy L.G."/>
        </authorList>
    </citation>
    <scope>NUCLEOTIDE SEQUENCE [LARGE SCALE GENOMIC DNA]</scope>
    <source>
        <strain evidence="2">Ar21-2</strain>
    </source>
</reference>
<dbReference type="OrthoDB" id="1103324at2759"/>
<dbReference type="EMBL" id="KZ293644">
    <property type="protein sequence ID" value="PBL03737.1"/>
    <property type="molecule type" value="Genomic_DNA"/>
</dbReference>
<sequence>MGNSEVWRMLRKAVHTILATQASLEYLPIQKAEAAQLMYDILLSVRAANILKRKDLLQ</sequence>
<dbReference type="STRING" id="47427.A0A2H3EZ89"/>
<accession>A0A2H3EZ89</accession>
<protein>
    <submittedName>
        <fullName evidence="1">Uncharacterized protein</fullName>
    </submittedName>
</protein>
<dbReference type="AlphaFoldDB" id="A0A2H3EZ89"/>
<dbReference type="Proteomes" id="UP000217790">
    <property type="component" value="Unassembled WGS sequence"/>
</dbReference>
<dbReference type="InParanoid" id="A0A2H3EZ89"/>
<name>A0A2H3EZ89_ARMGA</name>
<gene>
    <name evidence="1" type="ORF">ARMGADRAFT_1070238</name>
</gene>
<organism evidence="1 2">
    <name type="scientific">Armillaria gallica</name>
    <name type="common">Bulbous honey fungus</name>
    <name type="synonym">Armillaria bulbosa</name>
    <dbReference type="NCBI Taxonomy" id="47427"/>
    <lineage>
        <taxon>Eukaryota</taxon>
        <taxon>Fungi</taxon>
        <taxon>Dikarya</taxon>
        <taxon>Basidiomycota</taxon>
        <taxon>Agaricomycotina</taxon>
        <taxon>Agaricomycetes</taxon>
        <taxon>Agaricomycetidae</taxon>
        <taxon>Agaricales</taxon>
        <taxon>Marasmiineae</taxon>
        <taxon>Physalacriaceae</taxon>
        <taxon>Armillaria</taxon>
    </lineage>
</organism>
<evidence type="ECO:0000313" key="2">
    <source>
        <dbReference type="Proteomes" id="UP000217790"/>
    </source>
</evidence>
<keyword evidence="2" id="KW-1185">Reference proteome</keyword>
<evidence type="ECO:0000313" key="1">
    <source>
        <dbReference type="EMBL" id="PBL03737.1"/>
    </source>
</evidence>
<proteinExistence type="predicted"/>